<sequence>MQSVIPPSFSLHLKSEMSTESQKPLRLTLLLPQRGVFQQIYDSAPPRLLQHAQFPSYTQESTILDLHMTHWFLRAAWRRSEFVNLVRTKLSVLKRSDKLRADYICTKQELVLVAGYLCLLELHPPNLCSNGAATPLGEGLGYCPLVGPSTHRQPEALTNKHLPRKETLYRRKRTQCSWGLPSLAYTNAQYLQTHNLTPSLAYLAGAFVYESHLPKYQQCNSLDLVAQFPRPAELSCFRTHPIFALQIRNPPARRERCHRGDKALDNLEELHFHTYTYVRDITKACFIPCQPWNSLNNNGKDKGVNEDKGELTVVGKLDNSHTDRRYSRLASNNTDATASKPPAGIPPGLVVLGLETCSHRTSSFPFNSGSKTGRLLRCVAIAVGGGVPWPGIPRSTRLDDDNAFEFSTVCRCRCRSGIAIHKLSPIVLYRCFLEATLFLLDSVKLFDCGCGYGYGCCCLLRSTSSFLWNTLDAISIKLRGCSVASSTPLSRPVVFIMPSSCLPWSTISLPLRNYRAGARTGAGATLTAPFQMPLTESQMLSPHMHNALMFVHLVFDRCSQIDLVADISPQSLAAAPKPPQLSLPYGISSVFLFAYSSTLAPSSSPPHQILWMFNRTPMPQSRLMLYTKCEAFAYFSFGPLCYGLARSMQEAGAAVVHSISKKGGGVGGEFGGHFDGIEVDYAVVWGAAECPTLGPKEMVKVKVWTVFVAHAGCLILELLTLGVVWLWGSGFSKPLEVEVERRRWEDEARVRRIRHEEIKFAQTLSNRMDALHDLDSEGDILATSEITTTLLEMTIPVYLINACLYFSKQLRSEGCFSAFDSDIITMSRHTVERAKFLTASFRSSPRPSCKVEIEAKNFLPLYSRPPSFAWRRSEILNLKKELVLTTVRYPLNESHKITYQTGNLSKAY</sequence>
<name>A0ACB6RB01_9PLEO</name>
<proteinExistence type="predicted"/>
<reference evidence="1" key="1">
    <citation type="journal article" date="2020" name="Stud. Mycol.">
        <title>101 Dothideomycetes genomes: a test case for predicting lifestyles and emergence of pathogens.</title>
        <authorList>
            <person name="Haridas S."/>
            <person name="Albert R."/>
            <person name="Binder M."/>
            <person name="Bloem J."/>
            <person name="Labutti K."/>
            <person name="Salamov A."/>
            <person name="Andreopoulos B."/>
            <person name="Baker S."/>
            <person name="Barry K."/>
            <person name="Bills G."/>
            <person name="Bluhm B."/>
            <person name="Cannon C."/>
            <person name="Castanera R."/>
            <person name="Culley D."/>
            <person name="Daum C."/>
            <person name="Ezra D."/>
            <person name="Gonzalez J."/>
            <person name="Henrissat B."/>
            <person name="Kuo A."/>
            <person name="Liang C."/>
            <person name="Lipzen A."/>
            <person name="Lutzoni F."/>
            <person name="Magnuson J."/>
            <person name="Mondo S."/>
            <person name="Nolan M."/>
            <person name="Ohm R."/>
            <person name="Pangilinan J."/>
            <person name="Park H.-J."/>
            <person name="Ramirez L."/>
            <person name="Alfaro M."/>
            <person name="Sun H."/>
            <person name="Tritt A."/>
            <person name="Yoshinaga Y."/>
            <person name="Zwiers L.-H."/>
            <person name="Turgeon B."/>
            <person name="Goodwin S."/>
            <person name="Spatafora J."/>
            <person name="Crous P."/>
            <person name="Grigoriev I."/>
        </authorList>
    </citation>
    <scope>NUCLEOTIDE SEQUENCE</scope>
    <source>
        <strain evidence="1">ATCC 200398</strain>
    </source>
</reference>
<evidence type="ECO:0000313" key="1">
    <source>
        <dbReference type="EMBL" id="KAF2475900.1"/>
    </source>
</evidence>
<comment type="caution">
    <text evidence="1">The sequence shown here is derived from an EMBL/GenBank/DDBJ whole genome shotgun (WGS) entry which is preliminary data.</text>
</comment>
<evidence type="ECO:0000313" key="2">
    <source>
        <dbReference type="Proteomes" id="UP000799755"/>
    </source>
</evidence>
<protein>
    <submittedName>
        <fullName evidence="1">Uncharacterized protein</fullName>
    </submittedName>
</protein>
<accession>A0ACB6RB01</accession>
<gene>
    <name evidence="1" type="ORF">BDR25DRAFT_350178</name>
</gene>
<dbReference type="Proteomes" id="UP000799755">
    <property type="component" value="Unassembled WGS sequence"/>
</dbReference>
<organism evidence="1 2">
    <name type="scientific">Lindgomyces ingoldianus</name>
    <dbReference type="NCBI Taxonomy" id="673940"/>
    <lineage>
        <taxon>Eukaryota</taxon>
        <taxon>Fungi</taxon>
        <taxon>Dikarya</taxon>
        <taxon>Ascomycota</taxon>
        <taxon>Pezizomycotina</taxon>
        <taxon>Dothideomycetes</taxon>
        <taxon>Pleosporomycetidae</taxon>
        <taxon>Pleosporales</taxon>
        <taxon>Lindgomycetaceae</taxon>
        <taxon>Lindgomyces</taxon>
    </lineage>
</organism>
<keyword evidence="2" id="KW-1185">Reference proteome</keyword>
<dbReference type="EMBL" id="MU003495">
    <property type="protein sequence ID" value="KAF2475900.1"/>
    <property type="molecule type" value="Genomic_DNA"/>
</dbReference>